<evidence type="ECO:0000313" key="2">
    <source>
        <dbReference type="EMBL" id="MDT0568891.1"/>
    </source>
</evidence>
<keyword evidence="1" id="KW-0812">Transmembrane</keyword>
<accession>A0ABU2YXD8</accession>
<dbReference type="RefSeq" id="WP_192829524.1">
    <property type="nucleotide sequence ID" value="NZ_JAVRFJ010000012.1"/>
</dbReference>
<reference evidence="2" key="1">
    <citation type="submission" date="2024-05" db="EMBL/GenBank/DDBJ databases">
        <title>30 novel species of actinomycetes from the DSMZ collection.</title>
        <authorList>
            <person name="Nouioui I."/>
        </authorList>
    </citation>
    <scope>NUCLEOTIDE SEQUENCE</scope>
    <source>
        <strain evidence="2">DSM 3412</strain>
    </source>
</reference>
<evidence type="ECO:0008006" key="4">
    <source>
        <dbReference type="Google" id="ProtNLM"/>
    </source>
</evidence>
<protein>
    <recommendedName>
        <fullName evidence="4">Heme exporter protein D</fullName>
    </recommendedName>
</protein>
<keyword evidence="1" id="KW-0472">Membrane</keyword>
<name>A0ABU2YXD8_9ACTN</name>
<dbReference type="EMBL" id="JAVRFJ010000012">
    <property type="protein sequence ID" value="MDT0568891.1"/>
    <property type="molecule type" value="Genomic_DNA"/>
</dbReference>
<comment type="caution">
    <text evidence="2">The sequence shown here is derived from an EMBL/GenBank/DDBJ whole genome shotgun (WGS) entry which is preliminary data.</text>
</comment>
<proteinExistence type="predicted"/>
<organism evidence="2 3">
    <name type="scientific">Streptomyces gottesmaniae</name>
    <dbReference type="NCBI Taxonomy" id="3075518"/>
    <lineage>
        <taxon>Bacteria</taxon>
        <taxon>Bacillati</taxon>
        <taxon>Actinomycetota</taxon>
        <taxon>Actinomycetes</taxon>
        <taxon>Kitasatosporales</taxon>
        <taxon>Streptomycetaceae</taxon>
        <taxon>Streptomyces</taxon>
    </lineage>
</organism>
<gene>
    <name evidence="2" type="ORF">RM704_15670</name>
</gene>
<keyword evidence="3" id="KW-1185">Reference proteome</keyword>
<evidence type="ECO:0000313" key="3">
    <source>
        <dbReference type="Proteomes" id="UP001180737"/>
    </source>
</evidence>
<sequence length="55" mass="6073">MTENELQILCAGFTLGAYFMVLVQVGFGIRDDRRDRKAARAAMAQLEAARAKVKA</sequence>
<keyword evidence="1" id="KW-1133">Transmembrane helix</keyword>
<feature type="transmembrane region" description="Helical" evidence="1">
    <location>
        <begin position="6"/>
        <end position="27"/>
    </location>
</feature>
<dbReference type="Proteomes" id="UP001180737">
    <property type="component" value="Unassembled WGS sequence"/>
</dbReference>
<evidence type="ECO:0000256" key="1">
    <source>
        <dbReference type="SAM" id="Phobius"/>
    </source>
</evidence>